<evidence type="ECO:0000256" key="2">
    <source>
        <dbReference type="SAM" id="Phobius"/>
    </source>
</evidence>
<keyword evidence="3" id="KW-0732">Signal</keyword>
<proteinExistence type="predicted"/>
<feature type="chain" id="PRO_5043508328" evidence="3">
    <location>
        <begin position="24"/>
        <end position="307"/>
    </location>
</feature>
<evidence type="ECO:0000313" key="4">
    <source>
        <dbReference type="EMBL" id="KAK7051886.1"/>
    </source>
</evidence>
<name>A0AAW0DJ13_9AGAR</name>
<protein>
    <submittedName>
        <fullName evidence="4">Uncharacterized protein</fullName>
    </submittedName>
</protein>
<keyword evidence="2" id="KW-0812">Transmembrane</keyword>
<reference evidence="4 5" key="1">
    <citation type="journal article" date="2024" name="J Genomics">
        <title>Draft genome sequencing and assembly of Favolaschia claudopus CIRM-BRFM 2984 isolated from oak limbs.</title>
        <authorList>
            <person name="Navarro D."/>
            <person name="Drula E."/>
            <person name="Chaduli D."/>
            <person name="Cazenave R."/>
            <person name="Ahrendt S."/>
            <person name="Wang J."/>
            <person name="Lipzen A."/>
            <person name="Daum C."/>
            <person name="Barry K."/>
            <person name="Grigoriev I.V."/>
            <person name="Favel A."/>
            <person name="Rosso M.N."/>
            <person name="Martin F."/>
        </authorList>
    </citation>
    <scope>NUCLEOTIDE SEQUENCE [LARGE SCALE GENOMIC DNA]</scope>
    <source>
        <strain evidence="4 5">CIRM-BRFM 2984</strain>
    </source>
</reference>
<feature type="signal peptide" evidence="3">
    <location>
        <begin position="1"/>
        <end position="23"/>
    </location>
</feature>
<dbReference type="EMBL" id="JAWWNJ010000007">
    <property type="protein sequence ID" value="KAK7051886.1"/>
    <property type="molecule type" value="Genomic_DNA"/>
</dbReference>
<evidence type="ECO:0000256" key="1">
    <source>
        <dbReference type="SAM" id="MobiDB-lite"/>
    </source>
</evidence>
<gene>
    <name evidence="4" type="ORF">R3P38DRAFT_2857595</name>
</gene>
<organism evidence="4 5">
    <name type="scientific">Favolaschia claudopus</name>
    <dbReference type="NCBI Taxonomy" id="2862362"/>
    <lineage>
        <taxon>Eukaryota</taxon>
        <taxon>Fungi</taxon>
        <taxon>Dikarya</taxon>
        <taxon>Basidiomycota</taxon>
        <taxon>Agaricomycotina</taxon>
        <taxon>Agaricomycetes</taxon>
        <taxon>Agaricomycetidae</taxon>
        <taxon>Agaricales</taxon>
        <taxon>Marasmiineae</taxon>
        <taxon>Mycenaceae</taxon>
        <taxon>Favolaschia</taxon>
    </lineage>
</organism>
<feature type="compositionally biased region" description="Polar residues" evidence="1">
    <location>
        <begin position="184"/>
        <end position="194"/>
    </location>
</feature>
<feature type="compositionally biased region" description="Low complexity" evidence="1">
    <location>
        <begin position="195"/>
        <end position="208"/>
    </location>
</feature>
<keyword evidence="5" id="KW-1185">Reference proteome</keyword>
<dbReference type="Proteomes" id="UP001362999">
    <property type="component" value="Unassembled WGS sequence"/>
</dbReference>
<sequence>MLSFNSHFCLLANILLGAAVATATPFPFRRHLPLAIFGRSSSSSSSNQDALCHAYNLNLNATADGALLTRAVQVNQTVLECHYSDGDICSYARGVRGGSSTCPEISTASTERYVPQAEFNCNPQHLHKEKLIGSSVTSTAGNLACVYADATMCTYSQHTGSLSTSSGADTCPHSAVESPGSDCPVSTKSSNNSQSAVLSASDTTSSASDKPSAAMIALIVVNSVLVLLLLGLSAAWLKRWHSGAAKRNDSRYHSLRLGSEAAAKYKTDADEMPLTHGAPGRYRDAFDAKEIARGRKTEDDENMDFSG</sequence>
<evidence type="ECO:0000313" key="5">
    <source>
        <dbReference type="Proteomes" id="UP001362999"/>
    </source>
</evidence>
<keyword evidence="2" id="KW-0472">Membrane</keyword>
<feature type="transmembrane region" description="Helical" evidence="2">
    <location>
        <begin position="213"/>
        <end position="237"/>
    </location>
</feature>
<evidence type="ECO:0000256" key="3">
    <source>
        <dbReference type="SAM" id="SignalP"/>
    </source>
</evidence>
<feature type="region of interest" description="Disordered" evidence="1">
    <location>
        <begin position="166"/>
        <end position="208"/>
    </location>
</feature>
<dbReference type="AlphaFoldDB" id="A0AAW0DJ13"/>
<comment type="caution">
    <text evidence="4">The sequence shown here is derived from an EMBL/GenBank/DDBJ whole genome shotgun (WGS) entry which is preliminary data.</text>
</comment>
<keyword evidence="2" id="KW-1133">Transmembrane helix</keyword>
<accession>A0AAW0DJ13</accession>